<comment type="subcellular location">
    <subcellularLocation>
        <location evidence="1">Mitochondrion</location>
    </subcellularLocation>
</comment>
<dbReference type="InterPro" id="IPR017860">
    <property type="entry name" value="Peptidase_M22_CS"/>
</dbReference>
<feature type="region of interest" description="Disordered" evidence="2">
    <location>
        <begin position="357"/>
        <end position="380"/>
    </location>
</feature>
<accession>A0A6G1GC90</accession>
<dbReference type="Proteomes" id="UP000504638">
    <property type="component" value="Unplaced"/>
</dbReference>
<dbReference type="HAMAP" id="MF_01445">
    <property type="entry name" value="TsaD"/>
    <property type="match status" value="1"/>
</dbReference>
<evidence type="ECO:0000313" key="5">
    <source>
        <dbReference type="Proteomes" id="UP000504638"/>
    </source>
</evidence>
<feature type="compositionally biased region" description="Basic and acidic residues" evidence="2">
    <location>
        <begin position="362"/>
        <end position="371"/>
    </location>
</feature>
<evidence type="ECO:0000256" key="2">
    <source>
        <dbReference type="SAM" id="MobiDB-lite"/>
    </source>
</evidence>
<keyword evidence="1" id="KW-0012">Acyltransferase</keyword>
<feature type="domain" description="Gcp-like" evidence="3">
    <location>
        <begin position="135"/>
        <end position="186"/>
    </location>
</feature>
<name>A0A6G1GC90_9PEZI</name>
<reference evidence="6" key="3">
    <citation type="submission" date="2025-04" db="UniProtKB">
        <authorList>
            <consortium name="RefSeq"/>
        </authorList>
    </citation>
    <scope>IDENTIFICATION</scope>
    <source>
        <strain evidence="6">CBS 781.70</strain>
    </source>
</reference>
<dbReference type="InterPro" id="IPR000905">
    <property type="entry name" value="Gcp-like_dom"/>
</dbReference>
<keyword evidence="1" id="KW-0819">tRNA processing</keyword>
<comment type="function">
    <text evidence="1">Required for the formation of a threonylcarbamoyl group on adenosine at position 37 (t(6)A37) in mitochondrial tRNAs that read codons beginning with adenine. Probably involved in the transfer of the threonylcarbamoyl moiety of threonylcarbamoyl-AMP (TC-AMP) to the N6 group of A37. Involved in mitochondrial genome maintenance.</text>
</comment>
<proteinExistence type="inferred from homology"/>
<reference evidence="4 6" key="1">
    <citation type="submission" date="2020-01" db="EMBL/GenBank/DDBJ databases">
        <authorList>
            <consortium name="DOE Joint Genome Institute"/>
            <person name="Haridas S."/>
            <person name="Albert R."/>
            <person name="Binder M."/>
            <person name="Bloem J."/>
            <person name="Labutti K."/>
            <person name="Salamov A."/>
            <person name="Andreopoulos B."/>
            <person name="Baker S.E."/>
            <person name="Barry K."/>
            <person name="Bills G."/>
            <person name="Bluhm B.H."/>
            <person name="Cannon C."/>
            <person name="Castanera R."/>
            <person name="Culley D.E."/>
            <person name="Daum C."/>
            <person name="Ezra D."/>
            <person name="Gonzalez J.B."/>
            <person name="Henrissat B."/>
            <person name="Kuo A."/>
            <person name="Liang C."/>
            <person name="Lipzen A."/>
            <person name="Lutzoni F."/>
            <person name="Magnuson J."/>
            <person name="Mondo S."/>
            <person name="Nolan M."/>
            <person name="Ohm R."/>
            <person name="Pangilinan J."/>
            <person name="Park H.-J."/>
            <person name="Ramirez L."/>
            <person name="Alfaro M."/>
            <person name="Sun H."/>
            <person name="Tritt A."/>
            <person name="Yoshinaga Y."/>
            <person name="Zwiers L.-H."/>
            <person name="Turgeon B.G."/>
            <person name="Goodwin S.B."/>
            <person name="Spatafora J.W."/>
            <person name="Crous P.W."/>
            <person name="Grigoriev I.V."/>
        </authorList>
    </citation>
    <scope>NUCLEOTIDE SEQUENCE</scope>
    <source>
        <strain evidence="4 6">CBS 781.70</strain>
    </source>
</reference>
<gene>
    <name evidence="4 6" type="ORF">P152DRAFT_455435</name>
</gene>
<dbReference type="SUPFAM" id="SSF53067">
    <property type="entry name" value="Actin-like ATPase domain"/>
    <property type="match status" value="2"/>
</dbReference>
<dbReference type="OrthoDB" id="10259622at2759"/>
<keyword evidence="1" id="KW-0496">Mitochondrion</keyword>
<dbReference type="InterPro" id="IPR022450">
    <property type="entry name" value="TsaD"/>
</dbReference>
<dbReference type="GO" id="GO:0005739">
    <property type="term" value="C:mitochondrion"/>
    <property type="evidence" value="ECO:0007669"/>
    <property type="project" value="UniProtKB-SubCell"/>
</dbReference>
<protein>
    <recommendedName>
        <fullName evidence="3">Gcp-like domain-containing protein</fullName>
    </recommendedName>
</protein>
<dbReference type="GO" id="GO:0061711">
    <property type="term" value="F:tRNA N(6)-L-threonylcarbamoyladenine synthase activity"/>
    <property type="evidence" value="ECO:0007669"/>
    <property type="project" value="UniProtKB-EC"/>
</dbReference>
<evidence type="ECO:0000259" key="3">
    <source>
        <dbReference type="Pfam" id="PF00814"/>
    </source>
</evidence>
<keyword evidence="1" id="KW-0808">Transferase</keyword>
<dbReference type="RefSeq" id="XP_033537349.1">
    <property type="nucleotide sequence ID" value="XM_033678785.1"/>
</dbReference>
<comment type="catalytic activity">
    <reaction evidence="1">
        <text>L-threonylcarbamoyladenylate + adenosine(37) in tRNA = N(6)-L-threonylcarbamoyladenosine(37) in tRNA + AMP + H(+)</text>
        <dbReference type="Rhea" id="RHEA:37059"/>
        <dbReference type="Rhea" id="RHEA-COMP:10162"/>
        <dbReference type="Rhea" id="RHEA-COMP:10163"/>
        <dbReference type="ChEBI" id="CHEBI:15378"/>
        <dbReference type="ChEBI" id="CHEBI:73682"/>
        <dbReference type="ChEBI" id="CHEBI:74411"/>
        <dbReference type="ChEBI" id="CHEBI:74418"/>
        <dbReference type="ChEBI" id="CHEBI:456215"/>
        <dbReference type="EC" id="2.3.1.234"/>
    </reaction>
</comment>
<sequence length="506" mass="54684">MSLFYRSLQHAYISKPGIVRPRRIRTLLTLAVESSCDDSAVAILETHNVKSSLIASQSPSASSPPTAHLHFNHRISATTANLRGIHPVAAAISHQRSLASLLRSALPSLPDARDDVDPSKTVFIDVEGKLKQKCKPDFIAVTSGPGMISSLTTGIENAKGLAVAWGLPIVGVHHMQAHALTPQLVHALESGRAGKQVEEEHVAAGVRAASRSLQPAFPFLSLLVSGGHTILVDSKNVTQHRVLAKTADNAVGDALDKMARMILPEEIMASEKQLSNYGAMLEEFVFPGSNPLPSGQAGEDRSYDYGYAPSSAARRVSQYGWALPIPLAAKPKSEQFAFSFAGLISAMERNVDPETRLVWNDQRQKNDRVPRTESPSEDERRELGKLAMTVTFDHLARTVIMGLEAMEERGDRVGTLVVAGGVSANQFLKHVLRVNLDRAGFGKVEIETPPLALCTDNAAMIAWAGSLLFEEGFRGTLGMLAKRTWSLDDYDGTEVNLSVFDGATEA</sequence>
<evidence type="ECO:0000256" key="1">
    <source>
        <dbReference type="HAMAP-Rule" id="MF_03179"/>
    </source>
</evidence>
<dbReference type="GO" id="GO:0072670">
    <property type="term" value="P:mitochondrial tRNA threonylcarbamoyladenosine modification"/>
    <property type="evidence" value="ECO:0007669"/>
    <property type="project" value="TreeGrafter"/>
</dbReference>
<keyword evidence="1" id="KW-0479">Metal-binding</keyword>
<keyword evidence="5" id="KW-1185">Reference proteome</keyword>
<dbReference type="PROSITE" id="PS01016">
    <property type="entry name" value="GLYCOPROTEASE"/>
    <property type="match status" value="1"/>
</dbReference>
<feature type="domain" description="Gcp-like" evidence="3">
    <location>
        <begin position="314"/>
        <end position="463"/>
    </location>
</feature>
<evidence type="ECO:0000313" key="4">
    <source>
        <dbReference type="EMBL" id="KAF1815718.1"/>
    </source>
</evidence>
<dbReference type="PANTHER" id="PTHR11735:SF6">
    <property type="entry name" value="TRNA N6-ADENOSINE THREONYLCARBAMOYLTRANSFERASE, MITOCHONDRIAL"/>
    <property type="match status" value="1"/>
</dbReference>
<comment type="similarity">
    <text evidence="1">Belongs to the KAE1 / TsaD family.</text>
</comment>
<evidence type="ECO:0000313" key="6">
    <source>
        <dbReference type="RefSeq" id="XP_033537349.1"/>
    </source>
</evidence>
<comment type="cofactor">
    <cofactor evidence="1">
        <name>a divalent metal cation</name>
        <dbReference type="ChEBI" id="CHEBI:60240"/>
    </cofactor>
    <text evidence="1">Binds 1 divalent metal cation per subunit.</text>
</comment>
<dbReference type="EMBL" id="ML975151">
    <property type="protein sequence ID" value="KAF1815718.1"/>
    <property type="molecule type" value="Genomic_DNA"/>
</dbReference>
<dbReference type="GO" id="GO:0046872">
    <property type="term" value="F:metal ion binding"/>
    <property type="evidence" value="ECO:0007669"/>
    <property type="project" value="UniProtKB-KW"/>
</dbReference>
<feature type="domain" description="Gcp-like" evidence="3">
    <location>
        <begin position="201"/>
        <end position="286"/>
    </location>
</feature>
<dbReference type="GeneID" id="54419355"/>
<dbReference type="Pfam" id="PF00814">
    <property type="entry name" value="TsaD"/>
    <property type="match status" value="3"/>
</dbReference>
<dbReference type="InterPro" id="IPR043129">
    <property type="entry name" value="ATPase_NBD"/>
</dbReference>
<dbReference type="PANTHER" id="PTHR11735">
    <property type="entry name" value="TRNA N6-ADENOSINE THREONYLCARBAMOYLTRANSFERASE"/>
    <property type="match status" value="1"/>
</dbReference>
<dbReference type="AlphaFoldDB" id="A0A6G1GC90"/>
<organism evidence="4">
    <name type="scientific">Eremomyces bilateralis CBS 781.70</name>
    <dbReference type="NCBI Taxonomy" id="1392243"/>
    <lineage>
        <taxon>Eukaryota</taxon>
        <taxon>Fungi</taxon>
        <taxon>Dikarya</taxon>
        <taxon>Ascomycota</taxon>
        <taxon>Pezizomycotina</taxon>
        <taxon>Dothideomycetes</taxon>
        <taxon>Dothideomycetes incertae sedis</taxon>
        <taxon>Eremomycetales</taxon>
        <taxon>Eremomycetaceae</taxon>
        <taxon>Eremomyces</taxon>
    </lineage>
</organism>
<reference evidence="6" key="2">
    <citation type="submission" date="2020-04" db="EMBL/GenBank/DDBJ databases">
        <authorList>
            <consortium name="NCBI Genome Project"/>
        </authorList>
    </citation>
    <scope>NUCLEOTIDE SEQUENCE</scope>
    <source>
        <strain evidence="6">CBS 781.70</strain>
    </source>
</reference>
<comment type="subunit">
    <text evidence="1">Homodimer.</text>
</comment>
<dbReference type="Gene3D" id="3.30.420.40">
    <property type="match status" value="2"/>
</dbReference>